<proteinExistence type="predicted"/>
<dbReference type="Proteomes" id="UP001163846">
    <property type="component" value="Unassembled WGS sequence"/>
</dbReference>
<feature type="compositionally biased region" description="Polar residues" evidence="6">
    <location>
        <begin position="102"/>
        <end position="129"/>
    </location>
</feature>
<evidence type="ECO:0000256" key="1">
    <source>
        <dbReference type="ARBA" id="ARBA00022723"/>
    </source>
</evidence>
<feature type="region of interest" description="Disordered" evidence="6">
    <location>
        <begin position="1"/>
        <end position="151"/>
    </location>
</feature>
<organism evidence="8 9">
    <name type="scientific">Lentinula raphanica</name>
    <dbReference type="NCBI Taxonomy" id="153919"/>
    <lineage>
        <taxon>Eukaryota</taxon>
        <taxon>Fungi</taxon>
        <taxon>Dikarya</taxon>
        <taxon>Basidiomycota</taxon>
        <taxon>Agaricomycotina</taxon>
        <taxon>Agaricomycetes</taxon>
        <taxon>Agaricomycetidae</taxon>
        <taxon>Agaricales</taxon>
        <taxon>Marasmiineae</taxon>
        <taxon>Omphalotaceae</taxon>
        <taxon>Lentinula</taxon>
    </lineage>
</organism>
<gene>
    <name evidence="8" type="ORF">F5878DRAFT_120707</name>
</gene>
<feature type="domain" description="RING-type" evidence="7">
    <location>
        <begin position="231"/>
        <end position="291"/>
    </location>
</feature>
<dbReference type="GO" id="GO:0008270">
    <property type="term" value="F:zinc ion binding"/>
    <property type="evidence" value="ECO:0007669"/>
    <property type="project" value="UniProtKB-KW"/>
</dbReference>
<protein>
    <recommendedName>
        <fullName evidence="7">RING-type domain-containing protein</fullName>
    </recommendedName>
</protein>
<keyword evidence="1" id="KW-0479">Metal-binding</keyword>
<accession>A0AA38UFM3</accession>
<keyword evidence="2 4" id="KW-0863">Zinc-finger</keyword>
<evidence type="ECO:0000256" key="5">
    <source>
        <dbReference type="SAM" id="Coils"/>
    </source>
</evidence>
<keyword evidence="5" id="KW-0175">Coiled coil</keyword>
<dbReference type="SUPFAM" id="SSF57850">
    <property type="entry name" value="RING/U-box"/>
    <property type="match status" value="1"/>
</dbReference>
<evidence type="ECO:0000313" key="8">
    <source>
        <dbReference type="EMBL" id="KAJ3839431.1"/>
    </source>
</evidence>
<evidence type="ECO:0000313" key="9">
    <source>
        <dbReference type="Proteomes" id="UP001163846"/>
    </source>
</evidence>
<name>A0AA38UFM3_9AGAR</name>
<sequence length="555" mass="61826">MSIATMNPFISNNGVGKRSRTTHTHRRGSDDVVATAITNDNPRARNKSRSPSRSARNDAASASARTAAARNFFNPFPRNSGATSIRQSTSSHDSDLIDPSQRFRTSFAVSSQRSTNSRPSTPAASSTNTQKKDKGKEHHSKSHGSVDGSFAGPIAAAEFERMRKEIESLKSTVNEQKKGSKKQAKKIEELKAEIANSKTAREEQESQLQLLKSKHTRDEELIGAFETSLTCNICMEVLNKPFSLSPCGHTFCMQDLQEWFRKAPPTDDDMDVDQDDPDYLLYRQKTCPACRAIVTGRPLPVFLVRDLVSALLKAKHSSGPAGNGANAARRSSSPYISDDPWEGLFADEDDAEEDGEDEDESDAGGVPFGFLYSETDSEMDVHEDDSEYDSNGEPGAEEDNSAGDDEEEDGSSEGDEDSSDEVYYISPDYEEPYHQYMAGSPLAQRGCPLWLISTYRMRYTENNGLIAHLNSLDPDDVGIPPHGPTNRMHRLFLGWNIRDLDMHSSELNQRRFMTQTLEDYRSVPHRFSIHQRPNGCLDVWVLVRADQVDYQTDSE</sequence>
<dbReference type="Pfam" id="PF13445">
    <property type="entry name" value="zf-RING_UBOX"/>
    <property type="match status" value="1"/>
</dbReference>
<dbReference type="GO" id="GO:0004842">
    <property type="term" value="F:ubiquitin-protein transferase activity"/>
    <property type="evidence" value="ECO:0007669"/>
    <property type="project" value="TreeGrafter"/>
</dbReference>
<dbReference type="InterPro" id="IPR027370">
    <property type="entry name" value="Znf-RING_euk"/>
</dbReference>
<keyword evidence="3" id="KW-0862">Zinc</keyword>
<evidence type="ECO:0000256" key="6">
    <source>
        <dbReference type="SAM" id="MobiDB-lite"/>
    </source>
</evidence>
<evidence type="ECO:0000259" key="7">
    <source>
        <dbReference type="PROSITE" id="PS50089"/>
    </source>
</evidence>
<feature type="region of interest" description="Disordered" evidence="6">
    <location>
        <begin position="315"/>
        <end position="421"/>
    </location>
</feature>
<keyword evidence="9" id="KW-1185">Reference proteome</keyword>
<dbReference type="EMBL" id="MU806128">
    <property type="protein sequence ID" value="KAJ3839431.1"/>
    <property type="molecule type" value="Genomic_DNA"/>
</dbReference>
<evidence type="ECO:0000256" key="2">
    <source>
        <dbReference type="ARBA" id="ARBA00022771"/>
    </source>
</evidence>
<feature type="coiled-coil region" evidence="5">
    <location>
        <begin position="159"/>
        <end position="214"/>
    </location>
</feature>
<dbReference type="PANTHER" id="PTHR12109:SF3">
    <property type="entry name" value="RING FINGER PROTEIN 141"/>
    <property type="match status" value="1"/>
</dbReference>
<evidence type="ECO:0000256" key="4">
    <source>
        <dbReference type="PROSITE-ProRule" id="PRU00175"/>
    </source>
</evidence>
<dbReference type="GO" id="GO:0051865">
    <property type="term" value="P:protein autoubiquitination"/>
    <property type="evidence" value="ECO:0007669"/>
    <property type="project" value="TreeGrafter"/>
</dbReference>
<dbReference type="AlphaFoldDB" id="A0AA38UFM3"/>
<dbReference type="Gene3D" id="3.30.40.10">
    <property type="entry name" value="Zinc/RING finger domain, C3HC4 (zinc finger)"/>
    <property type="match status" value="1"/>
</dbReference>
<feature type="compositionally biased region" description="Acidic residues" evidence="6">
    <location>
        <begin position="339"/>
        <end position="362"/>
    </location>
</feature>
<feature type="compositionally biased region" description="Acidic residues" evidence="6">
    <location>
        <begin position="375"/>
        <end position="420"/>
    </location>
</feature>
<dbReference type="InterPro" id="IPR001841">
    <property type="entry name" value="Znf_RING"/>
</dbReference>
<feature type="compositionally biased region" description="Low complexity" evidence="6">
    <location>
        <begin position="317"/>
        <end position="334"/>
    </location>
</feature>
<dbReference type="InterPro" id="IPR013083">
    <property type="entry name" value="Znf_RING/FYVE/PHD"/>
</dbReference>
<feature type="compositionally biased region" description="Basic residues" evidence="6">
    <location>
        <begin position="17"/>
        <end position="26"/>
    </location>
</feature>
<dbReference type="InterPro" id="IPR047126">
    <property type="entry name" value="RNF141-like"/>
</dbReference>
<evidence type="ECO:0000256" key="3">
    <source>
        <dbReference type="ARBA" id="ARBA00022833"/>
    </source>
</evidence>
<dbReference type="InterPro" id="IPR058504">
    <property type="entry name" value="DUF8191"/>
</dbReference>
<dbReference type="PROSITE" id="PS50089">
    <property type="entry name" value="ZF_RING_2"/>
    <property type="match status" value="1"/>
</dbReference>
<comment type="caution">
    <text evidence="8">The sequence shown here is derived from an EMBL/GenBank/DDBJ whole genome shotgun (WGS) entry which is preliminary data.</text>
</comment>
<feature type="compositionally biased region" description="Polar residues" evidence="6">
    <location>
        <begin position="1"/>
        <end position="14"/>
    </location>
</feature>
<reference evidence="8" key="1">
    <citation type="submission" date="2022-08" db="EMBL/GenBank/DDBJ databases">
        <authorList>
            <consortium name="DOE Joint Genome Institute"/>
            <person name="Min B."/>
            <person name="Riley R."/>
            <person name="Sierra-Patev S."/>
            <person name="Naranjo-Ortiz M."/>
            <person name="Looney B."/>
            <person name="Konkel Z."/>
            <person name="Slot J.C."/>
            <person name="Sakamoto Y."/>
            <person name="Steenwyk J.L."/>
            <person name="Rokas A."/>
            <person name="Carro J."/>
            <person name="Camarero S."/>
            <person name="Ferreira P."/>
            <person name="Molpeceres G."/>
            <person name="Ruiz-Duenas F.J."/>
            <person name="Serrano A."/>
            <person name="Henrissat B."/>
            <person name="Drula E."/>
            <person name="Hughes K.W."/>
            <person name="Mata J.L."/>
            <person name="Ishikawa N.K."/>
            <person name="Vargas-Isla R."/>
            <person name="Ushijima S."/>
            <person name="Smith C.A."/>
            <person name="Ahrendt S."/>
            <person name="Andreopoulos W."/>
            <person name="He G."/>
            <person name="Labutti K."/>
            <person name="Lipzen A."/>
            <person name="Ng V."/>
            <person name="Sandor L."/>
            <person name="Barry K."/>
            <person name="Martinez A.T."/>
            <person name="Xiao Y."/>
            <person name="Gibbons J.G."/>
            <person name="Terashima K."/>
            <person name="Hibbett D.S."/>
            <person name="Grigoriev I.V."/>
        </authorList>
    </citation>
    <scope>NUCLEOTIDE SEQUENCE</scope>
    <source>
        <strain evidence="8">TFB9207</strain>
    </source>
</reference>
<dbReference type="PANTHER" id="PTHR12109">
    <property type="entry name" value="RING FINGER PROTEIN 141-RELATED"/>
    <property type="match status" value="1"/>
</dbReference>
<dbReference type="Pfam" id="PF26609">
    <property type="entry name" value="DUF8191"/>
    <property type="match status" value="1"/>
</dbReference>
<feature type="compositionally biased region" description="Low complexity" evidence="6">
    <location>
        <begin position="51"/>
        <end position="80"/>
    </location>
</feature>
<feature type="compositionally biased region" description="Polar residues" evidence="6">
    <location>
        <begin position="81"/>
        <end position="91"/>
    </location>
</feature>